<gene>
    <name evidence="1" type="ORF">SAMN02787118_1402</name>
</gene>
<dbReference type="RefSeq" id="WP_075033421.1">
    <property type="nucleotide sequence ID" value="NZ_FONR01000040.1"/>
</dbReference>
<reference evidence="1 2" key="1">
    <citation type="submission" date="2016-10" db="EMBL/GenBank/DDBJ databases">
        <authorList>
            <person name="de Groot N.N."/>
        </authorList>
    </citation>
    <scope>NUCLEOTIDE SEQUENCE [LARGE SCALE GENOMIC DNA]</scope>
    <source>
        <strain evidence="1 2">OK461</strain>
    </source>
</reference>
<dbReference type="EMBL" id="FONR01000040">
    <property type="protein sequence ID" value="SFH04622.1"/>
    <property type="molecule type" value="Genomic_DNA"/>
</dbReference>
<protein>
    <submittedName>
        <fullName evidence="1">Uncharacterized protein</fullName>
    </submittedName>
</protein>
<sequence length="204" mass="22384">MTCLASLTLSLQELLVLDAGRDIPGLLEDDSPHRCALRGSHSGRHVALVDPLAWDEEPPVLTHWLWWDATGHCLTHSSSCSDCHLPEGHPEGSDCTQDSRRCTATTTVTDTDRAMLEDLDDAVHQAETDHRCQYQAGHEGPHVCLAQSQDRPDGTSTAWWVTWPSPDDTGYRLAVLPECPATAARLNDDGLCLNPAGHPGDHRW</sequence>
<proteinExistence type="predicted"/>
<dbReference type="Proteomes" id="UP000181942">
    <property type="component" value="Unassembled WGS sequence"/>
</dbReference>
<evidence type="ECO:0000313" key="1">
    <source>
        <dbReference type="EMBL" id="SFH04622.1"/>
    </source>
</evidence>
<dbReference type="AlphaFoldDB" id="A0A1I2WTR0"/>
<dbReference type="OrthoDB" id="3523441at2"/>
<name>A0A1I2WTR0_9ACTN</name>
<evidence type="ECO:0000313" key="2">
    <source>
        <dbReference type="Proteomes" id="UP000181942"/>
    </source>
</evidence>
<organism evidence="1 2">
    <name type="scientific">Streptomyces mirabilis</name>
    <dbReference type="NCBI Taxonomy" id="68239"/>
    <lineage>
        <taxon>Bacteria</taxon>
        <taxon>Bacillati</taxon>
        <taxon>Actinomycetota</taxon>
        <taxon>Actinomycetes</taxon>
        <taxon>Kitasatosporales</taxon>
        <taxon>Streptomycetaceae</taxon>
        <taxon>Streptomyces</taxon>
    </lineage>
</organism>
<accession>A0A1I2WTR0</accession>